<keyword evidence="3" id="KW-1185">Reference proteome</keyword>
<gene>
    <name evidence="2" type="ORF">EC973_004702</name>
</gene>
<feature type="compositionally biased region" description="Low complexity" evidence="1">
    <location>
        <begin position="92"/>
        <end position="105"/>
    </location>
</feature>
<evidence type="ECO:0000256" key="1">
    <source>
        <dbReference type="SAM" id="MobiDB-lite"/>
    </source>
</evidence>
<name>A0A8H7BKY4_9FUNG</name>
<dbReference type="OrthoDB" id="2278014at2759"/>
<feature type="compositionally biased region" description="Basic and acidic residues" evidence="1">
    <location>
        <begin position="111"/>
        <end position="137"/>
    </location>
</feature>
<organism evidence="2 3">
    <name type="scientific">Apophysomyces ossiformis</name>
    <dbReference type="NCBI Taxonomy" id="679940"/>
    <lineage>
        <taxon>Eukaryota</taxon>
        <taxon>Fungi</taxon>
        <taxon>Fungi incertae sedis</taxon>
        <taxon>Mucoromycota</taxon>
        <taxon>Mucoromycotina</taxon>
        <taxon>Mucoromycetes</taxon>
        <taxon>Mucorales</taxon>
        <taxon>Mucorineae</taxon>
        <taxon>Mucoraceae</taxon>
        <taxon>Apophysomyces</taxon>
    </lineage>
</organism>
<comment type="caution">
    <text evidence="2">The sequence shown here is derived from an EMBL/GenBank/DDBJ whole genome shotgun (WGS) entry which is preliminary data.</text>
</comment>
<sequence length="636" mass="72411">MVTEVFNAENMCVRRQALFQEVLYKPHFDVANHGKKEDDANESDDDFQPGIPIKRKKAHASSGKEYLKDVCTTYIDRLVNKRTGAVQHSMSETKLSTSASLSSAPKTKRQQKFEMANKKRDAKHQAKMETQQEKTEGEEVGCSSCGKTGHSRASNAACENHKPRRKTLTQLKRTSSIKSSLQNTCRNPDFVEAIRTAVRHVRDITYAESLFANYYILRLLEQNKELPVISHDLCYGLFAIIAGKADKASADIKDAFQEFKCEVHTFDPSYFVSQGYVTLIADAAKQYEECIRNHVVANFENKTIQYLLIRFSDKEDSAYLGKTTVSERKALARYAYTVATEDPSNEFKWPQSVPHSDERQKAMDSLIASLDIGPRPITDLTLNAYPERYLSWMHKVLQRMEKKICIQEETPQKYVSAAFVYRNVRELVDTTQLSKKLLSSLNHAVRTSIRQKTPIQLGKKFTRNFPKKDWAAVQEFVKSTTSAIENNTFCPLKYTDPRGCRRFTLLPVYSFQCRHITIDFQALGKLLSSANIIHEKAVPTASEARQAYFDLFEMKKIGYGTLDSLETEKSVFWDKIRTDGIDAEFIFKRPKRESSSKPLTPADLKDMAKHSLIWGVDPGVADTFVIIMQHASVTTI</sequence>
<protein>
    <submittedName>
        <fullName evidence="2">Uncharacterized protein</fullName>
    </submittedName>
</protein>
<feature type="region of interest" description="Disordered" evidence="1">
    <location>
        <begin position="89"/>
        <end position="146"/>
    </location>
</feature>
<dbReference type="AlphaFoldDB" id="A0A8H7BKY4"/>
<evidence type="ECO:0000313" key="2">
    <source>
        <dbReference type="EMBL" id="KAF7721416.1"/>
    </source>
</evidence>
<accession>A0A8H7BKY4</accession>
<reference evidence="2" key="1">
    <citation type="submission" date="2020-01" db="EMBL/GenBank/DDBJ databases">
        <title>Genome Sequencing of Three Apophysomyces-Like Fungal Strains Confirms a Novel Fungal Genus in the Mucoromycota with divergent Burkholderia-like Endosymbiotic Bacteria.</title>
        <authorList>
            <person name="Stajich J.E."/>
            <person name="Macias A.M."/>
            <person name="Carter-House D."/>
            <person name="Lovett B."/>
            <person name="Kasson L.R."/>
            <person name="Berry K."/>
            <person name="Grigoriev I."/>
            <person name="Chang Y."/>
            <person name="Spatafora J."/>
            <person name="Kasson M.T."/>
        </authorList>
    </citation>
    <scope>NUCLEOTIDE SEQUENCE</scope>
    <source>
        <strain evidence="2">NRRL A-21654</strain>
    </source>
</reference>
<evidence type="ECO:0000313" key="3">
    <source>
        <dbReference type="Proteomes" id="UP000605846"/>
    </source>
</evidence>
<proteinExistence type="predicted"/>
<dbReference type="EMBL" id="JABAYA010000267">
    <property type="protein sequence ID" value="KAF7721416.1"/>
    <property type="molecule type" value="Genomic_DNA"/>
</dbReference>
<dbReference type="Proteomes" id="UP000605846">
    <property type="component" value="Unassembled WGS sequence"/>
</dbReference>